<dbReference type="Proteomes" id="UP000317369">
    <property type="component" value="Chromosome"/>
</dbReference>
<dbReference type="Pfam" id="PF07589">
    <property type="entry name" value="PEP-CTERM"/>
    <property type="match status" value="1"/>
</dbReference>
<dbReference type="NCBIfam" id="TIGR02595">
    <property type="entry name" value="PEP_CTERM"/>
    <property type="match status" value="1"/>
</dbReference>
<dbReference type="AlphaFoldDB" id="A0A517YV93"/>
<dbReference type="KEGG" id="pcor:KS4_22250"/>
<dbReference type="OrthoDB" id="275044at2"/>
<keyword evidence="2" id="KW-0732">Signal</keyword>
<dbReference type="InterPro" id="IPR013424">
    <property type="entry name" value="Ice-binding_C"/>
</dbReference>
<accession>A0A517YV93</accession>
<keyword evidence="5" id="KW-1185">Reference proteome</keyword>
<dbReference type="EMBL" id="CP036425">
    <property type="protein sequence ID" value="QDU34163.1"/>
    <property type="molecule type" value="Genomic_DNA"/>
</dbReference>
<gene>
    <name evidence="4" type="ORF">KS4_22250</name>
</gene>
<proteinExistence type="predicted"/>
<reference evidence="4 5" key="1">
    <citation type="submission" date="2019-02" db="EMBL/GenBank/DDBJ databases">
        <title>Deep-cultivation of Planctomycetes and their phenomic and genomic characterization uncovers novel biology.</title>
        <authorList>
            <person name="Wiegand S."/>
            <person name="Jogler M."/>
            <person name="Boedeker C."/>
            <person name="Pinto D."/>
            <person name="Vollmers J."/>
            <person name="Rivas-Marin E."/>
            <person name="Kohn T."/>
            <person name="Peeters S.H."/>
            <person name="Heuer A."/>
            <person name="Rast P."/>
            <person name="Oberbeckmann S."/>
            <person name="Bunk B."/>
            <person name="Jeske O."/>
            <person name="Meyerdierks A."/>
            <person name="Storesund J.E."/>
            <person name="Kallscheuer N."/>
            <person name="Luecker S."/>
            <person name="Lage O.M."/>
            <person name="Pohl T."/>
            <person name="Merkel B.J."/>
            <person name="Hornburger P."/>
            <person name="Mueller R.-W."/>
            <person name="Bruemmer F."/>
            <person name="Labrenz M."/>
            <person name="Spormann A.M."/>
            <person name="Op den Camp H."/>
            <person name="Overmann J."/>
            <person name="Amann R."/>
            <person name="Jetten M.S.M."/>
            <person name="Mascher T."/>
            <person name="Medema M.H."/>
            <person name="Devos D.P."/>
            <person name="Kaster A.-K."/>
            <person name="Ovreas L."/>
            <person name="Rohde M."/>
            <person name="Galperin M.Y."/>
            <person name="Jogler C."/>
        </authorList>
    </citation>
    <scope>NUCLEOTIDE SEQUENCE [LARGE SCALE GENOMIC DNA]</scope>
    <source>
        <strain evidence="4 5">KS4</strain>
    </source>
</reference>
<evidence type="ECO:0000256" key="1">
    <source>
        <dbReference type="SAM" id="Phobius"/>
    </source>
</evidence>
<keyword evidence="1" id="KW-1133">Transmembrane helix</keyword>
<feature type="transmembrane region" description="Helical" evidence="1">
    <location>
        <begin position="197"/>
        <end position="223"/>
    </location>
</feature>
<feature type="signal peptide" evidence="2">
    <location>
        <begin position="1"/>
        <end position="23"/>
    </location>
</feature>
<evidence type="ECO:0000259" key="3">
    <source>
        <dbReference type="Pfam" id="PF07589"/>
    </source>
</evidence>
<feature type="chain" id="PRO_5021895465" description="Ice-binding protein C-terminal domain-containing protein" evidence="2">
    <location>
        <begin position="24"/>
        <end position="228"/>
    </location>
</feature>
<organism evidence="4 5">
    <name type="scientific">Poriferisphaera corsica</name>
    <dbReference type="NCBI Taxonomy" id="2528020"/>
    <lineage>
        <taxon>Bacteria</taxon>
        <taxon>Pseudomonadati</taxon>
        <taxon>Planctomycetota</taxon>
        <taxon>Phycisphaerae</taxon>
        <taxon>Phycisphaerales</taxon>
        <taxon>Phycisphaeraceae</taxon>
        <taxon>Poriferisphaera</taxon>
    </lineage>
</organism>
<evidence type="ECO:0000313" key="5">
    <source>
        <dbReference type="Proteomes" id="UP000317369"/>
    </source>
</evidence>
<evidence type="ECO:0000256" key="2">
    <source>
        <dbReference type="SAM" id="SignalP"/>
    </source>
</evidence>
<keyword evidence="1" id="KW-0472">Membrane</keyword>
<evidence type="ECO:0000313" key="4">
    <source>
        <dbReference type="EMBL" id="QDU34163.1"/>
    </source>
</evidence>
<protein>
    <recommendedName>
        <fullName evidence="3">Ice-binding protein C-terminal domain-containing protein</fullName>
    </recommendedName>
</protein>
<keyword evidence="1" id="KW-0812">Transmembrane</keyword>
<dbReference type="RefSeq" id="WP_145077782.1">
    <property type="nucleotide sequence ID" value="NZ_CP036425.1"/>
</dbReference>
<name>A0A517YV93_9BACT</name>
<sequence precursor="true">MRKRSILLCAMLAVVGLVGPAQADIIAGFTVDTSATGWKPGDFPLDAEYGSGSFTVSHFDQTLQSNGDYYAIDHFSGTTLNRLEGTGSSRGMYIRGTSNGAQAIWSVSTDGYEDIQVSWAQKGTSTGFDSRVIEYSADGGNQWTHVETQSGTLSGTWAAYSLDLSSITQVDNNADFQFRITYDGATADTGRNRWDNFFVQGAVAAIPEPASLMLMGLGSLALVRRKKK</sequence>
<feature type="domain" description="Ice-binding protein C-terminal" evidence="3">
    <location>
        <begin position="205"/>
        <end position="227"/>
    </location>
</feature>